<dbReference type="EMBL" id="LACI01002193">
    <property type="protein sequence ID" value="KJU82726.1"/>
    <property type="molecule type" value="Genomic_DNA"/>
</dbReference>
<comment type="caution">
    <text evidence="2">The sequence shown here is derived from an EMBL/GenBank/DDBJ whole genome shotgun (WGS) entry which is preliminary data.</text>
</comment>
<organism evidence="2 3">
    <name type="scientific">Candidatus Magnetobacterium bavaricum</name>
    <dbReference type="NCBI Taxonomy" id="29290"/>
    <lineage>
        <taxon>Bacteria</taxon>
        <taxon>Pseudomonadati</taxon>
        <taxon>Nitrospirota</taxon>
        <taxon>Thermodesulfovibrionia</taxon>
        <taxon>Thermodesulfovibrionales</taxon>
        <taxon>Candidatus Magnetobacteriaceae</taxon>
        <taxon>Candidatus Magnetobacterium</taxon>
    </lineage>
</organism>
<dbReference type="Pfam" id="PF05016">
    <property type="entry name" value="ParE_toxin"/>
    <property type="match status" value="1"/>
</dbReference>
<keyword evidence="1" id="KW-1277">Toxin-antitoxin system</keyword>
<dbReference type="InterPro" id="IPR007712">
    <property type="entry name" value="RelE/ParE_toxin"/>
</dbReference>
<dbReference type="AlphaFoldDB" id="A0A0F3GLF2"/>
<keyword evidence="3" id="KW-1185">Reference proteome</keyword>
<name>A0A0F3GLF2_9BACT</name>
<reference evidence="2 3" key="1">
    <citation type="submission" date="2015-02" db="EMBL/GenBank/DDBJ databases">
        <title>Single-cell genomics of uncultivated deep-branching MTB reveals a conserved set of magnetosome genes.</title>
        <authorList>
            <person name="Kolinko S."/>
            <person name="Richter M."/>
            <person name="Glockner F.O."/>
            <person name="Brachmann A."/>
            <person name="Schuler D."/>
        </authorList>
    </citation>
    <scope>NUCLEOTIDE SEQUENCE [LARGE SCALE GENOMIC DNA]</scope>
    <source>
        <strain evidence="2">TM-1</strain>
    </source>
</reference>
<dbReference type="SUPFAM" id="SSF143011">
    <property type="entry name" value="RelE-like"/>
    <property type="match status" value="1"/>
</dbReference>
<accession>A0A0F3GLF2</accession>
<evidence type="ECO:0000313" key="3">
    <source>
        <dbReference type="Proteomes" id="UP000033423"/>
    </source>
</evidence>
<dbReference type="Proteomes" id="UP000033423">
    <property type="component" value="Unassembled WGS sequence"/>
</dbReference>
<sequence length="70" mass="8583">MPEYIFQKIKQGILNLIDDPYGYPHSKKLTDKENSRRLRVGDYRVIFKIFETERLIVVSRIRHRKESYRK</sequence>
<dbReference type="Gene3D" id="3.30.2310.20">
    <property type="entry name" value="RelE-like"/>
    <property type="match status" value="1"/>
</dbReference>
<evidence type="ECO:0000256" key="1">
    <source>
        <dbReference type="ARBA" id="ARBA00022649"/>
    </source>
</evidence>
<evidence type="ECO:0000313" key="2">
    <source>
        <dbReference type="EMBL" id="KJU82726.1"/>
    </source>
</evidence>
<proteinExistence type="predicted"/>
<protein>
    <submittedName>
        <fullName evidence="2">Cytotoxic translational repressor of toxin-antitoxin stability system</fullName>
    </submittedName>
</protein>
<dbReference type="InterPro" id="IPR035093">
    <property type="entry name" value="RelE/ParE_toxin_dom_sf"/>
</dbReference>
<gene>
    <name evidence="2" type="ORF">MBAV_005081</name>
</gene>